<feature type="chain" id="PRO_5035164698" evidence="6">
    <location>
        <begin position="30"/>
        <end position="251"/>
    </location>
</feature>
<dbReference type="Proteomes" id="UP000186698">
    <property type="component" value="Chromosome 1L"/>
</dbReference>
<feature type="disulfide bond" evidence="5">
    <location>
        <begin position="164"/>
        <end position="173"/>
    </location>
</feature>
<feature type="signal peptide" evidence="6">
    <location>
        <begin position="1"/>
        <end position="29"/>
    </location>
</feature>
<proteinExistence type="inferred from homology"/>
<keyword evidence="8" id="KW-1185">Reference proteome</keyword>
<dbReference type="Pfam" id="PF09443">
    <property type="entry name" value="CFC"/>
    <property type="match status" value="1"/>
</dbReference>
<keyword evidence="2 5" id="KW-0245">EGF-like domain</keyword>
<feature type="domain" description="EGF-like" evidence="7">
    <location>
        <begin position="140"/>
        <end position="174"/>
    </location>
</feature>
<dbReference type="PIRSF" id="PIRSF038215">
    <property type="entry name" value="Cripto-3-related"/>
    <property type="match status" value="1"/>
</dbReference>
<dbReference type="Gene3D" id="2.10.25.10">
    <property type="entry name" value="Laminin"/>
    <property type="match status" value="1"/>
</dbReference>
<comment type="caution">
    <text evidence="5">Lacks conserved residue(s) required for the propagation of feature annotation.</text>
</comment>
<dbReference type="GO" id="GO:0007165">
    <property type="term" value="P:signal transduction"/>
    <property type="evidence" value="ECO:0007669"/>
    <property type="project" value="UniProtKB-ARBA"/>
</dbReference>
<dbReference type="OrthoDB" id="9893603at2759"/>
<dbReference type="RefSeq" id="XP_018104887.1">
    <property type="nucleotide sequence ID" value="XM_018249398.2"/>
</dbReference>
<evidence type="ECO:0000313" key="8">
    <source>
        <dbReference type="Proteomes" id="UP000186698"/>
    </source>
</evidence>
<evidence type="ECO:0000256" key="5">
    <source>
        <dbReference type="PROSITE-ProRule" id="PRU00076"/>
    </source>
</evidence>
<name>A0A8J0UN48_XENLA</name>
<dbReference type="SUPFAM" id="SSF57196">
    <property type="entry name" value="EGF/Laminin"/>
    <property type="match status" value="2"/>
</dbReference>
<dbReference type="AGR" id="Xenbase:XB-GENE-866416"/>
<dbReference type="InterPro" id="IPR019011">
    <property type="entry name" value="Cryptic/Cripto_CFC-dom"/>
</dbReference>
<accession>A0A8J0UN48</accession>
<dbReference type="AlphaFoldDB" id="A0A8J0UN48"/>
<evidence type="ECO:0000256" key="2">
    <source>
        <dbReference type="ARBA" id="ARBA00022536"/>
    </source>
</evidence>
<gene>
    <name evidence="10" type="primary">cripto.L</name>
    <name evidence="9" type="synonym">cr3</name>
    <name evidence="9" type="synonym">cripto-3</name>
    <name evidence="9" type="synonym">tdgf1.1</name>
    <name evidence="9" type="synonym">tdgf1.1.L</name>
    <name evidence="10" type="synonym">tdgf1.L</name>
    <name evidence="9" type="synonym">tdgf1p3</name>
    <name evidence="9" type="synonym">tdgf3</name>
    <name evidence="9" type="synonym">XCR3</name>
</gene>
<dbReference type="InterPro" id="IPR017436">
    <property type="entry name" value="Cripto-rel_3"/>
</dbReference>
<dbReference type="CTD" id="733445"/>
<keyword evidence="3 5" id="KW-1015">Disulfide bond</keyword>
<dbReference type="FunFam" id="2.10.25.10:FF:000421">
    <property type="entry name" value="Teratocarcinoma-derived growth factor"/>
    <property type="match status" value="1"/>
</dbReference>
<dbReference type="PROSITE" id="PS50026">
    <property type="entry name" value="EGF_3"/>
    <property type="match status" value="1"/>
</dbReference>
<protein>
    <submittedName>
        <fullName evidence="9">Teratocarcinoma-derived growth factor 1, member 1 L homeolog isoform X1</fullName>
    </submittedName>
</protein>
<comment type="similarity">
    <text evidence="1">Belongs to the EGF-CFC (Cripto-1/FRL1/Cryptic) family.</text>
</comment>
<evidence type="ECO:0000256" key="1">
    <source>
        <dbReference type="ARBA" id="ARBA00007384"/>
    </source>
</evidence>
<evidence type="ECO:0000259" key="7">
    <source>
        <dbReference type="PROSITE" id="PS50026"/>
    </source>
</evidence>
<evidence type="ECO:0000256" key="3">
    <source>
        <dbReference type="ARBA" id="ARBA00023157"/>
    </source>
</evidence>
<keyword evidence="4" id="KW-0325">Glycoprotein</keyword>
<dbReference type="Xenbase" id="XB-GENE-866416">
    <property type="gene designation" value="cripto.L"/>
</dbReference>
<dbReference type="CDD" id="cd00054">
    <property type="entry name" value="EGF_CA"/>
    <property type="match status" value="1"/>
</dbReference>
<reference evidence="9" key="1">
    <citation type="submission" date="2025-08" db="UniProtKB">
        <authorList>
            <consortium name="RefSeq"/>
        </authorList>
    </citation>
    <scope>IDENTIFICATION</scope>
    <source>
        <strain evidence="9">J_2021</strain>
        <tissue evidence="9">Erythrocytes</tissue>
    </source>
</reference>
<dbReference type="GeneID" id="733445"/>
<keyword evidence="6" id="KW-0732">Signal</keyword>
<evidence type="ECO:0000256" key="4">
    <source>
        <dbReference type="ARBA" id="ARBA00023180"/>
    </source>
</evidence>
<evidence type="ECO:0000313" key="9">
    <source>
        <dbReference type="RefSeq" id="XP_018104887.1"/>
    </source>
</evidence>
<dbReference type="InterPro" id="IPR000742">
    <property type="entry name" value="EGF"/>
</dbReference>
<dbReference type="PROSITE" id="PS00022">
    <property type="entry name" value="EGF_1"/>
    <property type="match status" value="1"/>
</dbReference>
<sequence>MVWLKRLFYLTVQLSAVIRLGTRVLEASGEECCARNTDRWRICRSILLCNYSAGVPVCTLPPCKKLFNATLPVCLLPTVGRSHTSDCNGCPPATAKQNGTMINAGSELSEDTYVQKLLQHVDHAGKEKSSVETIPFIGLTKNHALDKNCCKNGGTCVLGSFCACPKHYTGRYCELHVHNRKCGIVPHGHWLQKKCALCRCMYGTMHCFPSGDCDAKDYVEESQIFLSSSPRVRSCLIAWFLLIAASNTLSH</sequence>
<evidence type="ECO:0000256" key="6">
    <source>
        <dbReference type="SAM" id="SignalP"/>
    </source>
</evidence>
<evidence type="ECO:0000313" key="10">
    <source>
        <dbReference type="Xenbase" id="XB-GENE-866416"/>
    </source>
</evidence>
<organism evidence="8 9">
    <name type="scientific">Xenopus laevis</name>
    <name type="common">African clawed frog</name>
    <dbReference type="NCBI Taxonomy" id="8355"/>
    <lineage>
        <taxon>Eukaryota</taxon>
        <taxon>Metazoa</taxon>
        <taxon>Chordata</taxon>
        <taxon>Craniata</taxon>
        <taxon>Vertebrata</taxon>
        <taxon>Euteleostomi</taxon>
        <taxon>Amphibia</taxon>
        <taxon>Batrachia</taxon>
        <taxon>Anura</taxon>
        <taxon>Pipoidea</taxon>
        <taxon>Pipidae</taxon>
        <taxon>Xenopodinae</taxon>
        <taxon>Xenopus</taxon>
        <taxon>Xenopus</taxon>
    </lineage>
</organism>